<dbReference type="GO" id="GO:0006811">
    <property type="term" value="P:monoatomic ion transport"/>
    <property type="evidence" value="ECO:0007669"/>
    <property type="project" value="UniProtKB-KW"/>
</dbReference>
<feature type="transmembrane region" description="Helical" evidence="10">
    <location>
        <begin position="684"/>
        <end position="701"/>
    </location>
</feature>
<evidence type="ECO:0000256" key="9">
    <source>
        <dbReference type="RuleBase" id="RU000320"/>
    </source>
</evidence>
<feature type="domain" description="NADH-Ubiquinone oxidoreductase (complex I) chain 5 N-terminal" evidence="12">
    <location>
        <begin position="67"/>
        <end position="116"/>
    </location>
</feature>
<feature type="transmembrane region" description="Helical" evidence="10">
    <location>
        <begin position="263"/>
        <end position="282"/>
    </location>
</feature>
<feature type="transmembrane region" description="Helical" evidence="10">
    <location>
        <begin position="33"/>
        <end position="50"/>
    </location>
</feature>
<organism evidence="15 16">
    <name type="scientific">Poriferisphaera corsica</name>
    <dbReference type="NCBI Taxonomy" id="2528020"/>
    <lineage>
        <taxon>Bacteria</taxon>
        <taxon>Pseudomonadati</taxon>
        <taxon>Planctomycetota</taxon>
        <taxon>Phycisphaerae</taxon>
        <taxon>Phycisphaerales</taxon>
        <taxon>Phycisphaeraceae</taxon>
        <taxon>Poriferisphaera</taxon>
    </lineage>
</organism>
<feature type="domain" description="NADH:quinone oxidoreductase/Mrp antiporter transmembrane" evidence="11">
    <location>
        <begin position="134"/>
        <end position="435"/>
    </location>
</feature>
<dbReference type="PANTHER" id="PTHR43373:SF1">
    <property type="entry name" value="NA(+)_H(+) ANTIPORTER SUBUNIT A"/>
    <property type="match status" value="1"/>
</dbReference>
<evidence type="ECO:0000313" key="16">
    <source>
        <dbReference type="Proteomes" id="UP000317369"/>
    </source>
</evidence>
<evidence type="ECO:0000256" key="7">
    <source>
        <dbReference type="ARBA" id="ARBA00023065"/>
    </source>
</evidence>
<evidence type="ECO:0000259" key="13">
    <source>
        <dbReference type="Pfam" id="PF13244"/>
    </source>
</evidence>
<keyword evidence="7" id="KW-0406">Ion transport</keyword>
<dbReference type="PRINTS" id="PR01434">
    <property type="entry name" value="NADHDHGNASE5"/>
</dbReference>
<dbReference type="Proteomes" id="UP000317369">
    <property type="component" value="Chromosome"/>
</dbReference>
<dbReference type="InterPro" id="IPR050616">
    <property type="entry name" value="CPA3_Na-H_Antiporter_A"/>
</dbReference>
<evidence type="ECO:0000256" key="4">
    <source>
        <dbReference type="ARBA" id="ARBA00022475"/>
    </source>
</evidence>
<dbReference type="EMBL" id="CP036425">
    <property type="protein sequence ID" value="QDU33795.1"/>
    <property type="molecule type" value="Genomic_DNA"/>
</dbReference>
<keyword evidence="5 9" id="KW-0812">Transmembrane</keyword>
<dbReference type="InterPro" id="IPR001516">
    <property type="entry name" value="Proton_antipo_N"/>
</dbReference>
<dbReference type="Pfam" id="PF20501">
    <property type="entry name" value="MbhE"/>
    <property type="match status" value="1"/>
</dbReference>
<keyword evidence="3" id="KW-0050">Antiport</keyword>
<protein>
    <submittedName>
        <fullName evidence="15">Na(+)/H(+) antiporter subunit A</fullName>
    </submittedName>
</protein>
<evidence type="ECO:0000256" key="6">
    <source>
        <dbReference type="ARBA" id="ARBA00022989"/>
    </source>
</evidence>
<keyword evidence="8 10" id="KW-0472">Membrane</keyword>
<dbReference type="PANTHER" id="PTHR43373">
    <property type="entry name" value="NA(+)/H(+) ANTIPORTER SUBUNIT"/>
    <property type="match status" value="1"/>
</dbReference>
<feature type="transmembrane region" description="Helical" evidence="10">
    <location>
        <begin position="707"/>
        <end position="728"/>
    </location>
</feature>
<feature type="domain" description="MrpA C-terminal/MbhE" evidence="14">
    <location>
        <begin position="791"/>
        <end position="833"/>
    </location>
</feature>
<feature type="transmembrane region" description="Helical" evidence="10">
    <location>
        <begin position="113"/>
        <end position="131"/>
    </location>
</feature>
<dbReference type="InterPro" id="IPR001750">
    <property type="entry name" value="ND/Mrp_TM"/>
</dbReference>
<feature type="domain" description="MrpA C-terminal/MbhD" evidence="13">
    <location>
        <begin position="666"/>
        <end position="730"/>
    </location>
</feature>
<dbReference type="InterPro" id="IPR025383">
    <property type="entry name" value="MrpA_C/MbhD"/>
</dbReference>
<feature type="transmembrane region" description="Helical" evidence="10">
    <location>
        <begin position="499"/>
        <end position="518"/>
    </location>
</feature>
<feature type="transmembrane region" description="Helical" evidence="10">
    <location>
        <begin position="740"/>
        <end position="761"/>
    </location>
</feature>
<evidence type="ECO:0000256" key="5">
    <source>
        <dbReference type="ARBA" id="ARBA00022692"/>
    </source>
</evidence>
<dbReference type="Pfam" id="PF00662">
    <property type="entry name" value="Proton_antipo_N"/>
    <property type="match status" value="1"/>
</dbReference>
<evidence type="ECO:0000313" key="15">
    <source>
        <dbReference type="EMBL" id="QDU33795.1"/>
    </source>
</evidence>
<evidence type="ECO:0000259" key="12">
    <source>
        <dbReference type="Pfam" id="PF00662"/>
    </source>
</evidence>
<keyword evidence="6 10" id="KW-1133">Transmembrane helix</keyword>
<dbReference type="Pfam" id="PF00361">
    <property type="entry name" value="Proton_antipo_M"/>
    <property type="match status" value="1"/>
</dbReference>
<feature type="transmembrane region" description="Helical" evidence="10">
    <location>
        <begin position="400"/>
        <end position="422"/>
    </location>
</feature>
<feature type="transmembrane region" description="Helical" evidence="10">
    <location>
        <begin position="549"/>
        <end position="577"/>
    </location>
</feature>
<feature type="transmembrane region" description="Helical" evidence="10">
    <location>
        <begin position="810"/>
        <end position="828"/>
    </location>
</feature>
<evidence type="ECO:0000256" key="8">
    <source>
        <dbReference type="ARBA" id="ARBA00023136"/>
    </source>
</evidence>
<dbReference type="InterPro" id="IPR046806">
    <property type="entry name" value="MrpA_C/MbhE"/>
</dbReference>
<proteinExistence type="predicted"/>
<evidence type="ECO:0000256" key="1">
    <source>
        <dbReference type="ARBA" id="ARBA00004651"/>
    </source>
</evidence>
<gene>
    <name evidence="15" type="primary">mrpA</name>
    <name evidence="15" type="ORF">KS4_18530</name>
</gene>
<evidence type="ECO:0000256" key="10">
    <source>
        <dbReference type="SAM" id="Phobius"/>
    </source>
</evidence>
<dbReference type="GO" id="GO:0005886">
    <property type="term" value="C:plasma membrane"/>
    <property type="evidence" value="ECO:0007669"/>
    <property type="project" value="UniProtKB-SubCell"/>
</dbReference>
<feature type="transmembrane region" description="Helical" evidence="10">
    <location>
        <begin position="167"/>
        <end position="189"/>
    </location>
</feature>
<dbReference type="KEGG" id="pcor:KS4_18530"/>
<keyword evidence="2" id="KW-0813">Transport</keyword>
<name>A0A517YU74_9BACT</name>
<feature type="transmembrane region" description="Helical" evidence="10">
    <location>
        <begin position="323"/>
        <end position="347"/>
    </location>
</feature>
<feature type="transmembrane region" description="Helical" evidence="10">
    <location>
        <begin position="442"/>
        <end position="462"/>
    </location>
</feature>
<accession>A0A517YU74</accession>
<keyword evidence="16" id="KW-1185">Reference proteome</keyword>
<feature type="transmembrane region" description="Helical" evidence="10">
    <location>
        <begin position="367"/>
        <end position="388"/>
    </location>
</feature>
<evidence type="ECO:0000256" key="2">
    <source>
        <dbReference type="ARBA" id="ARBA00022448"/>
    </source>
</evidence>
<comment type="subcellular location">
    <subcellularLocation>
        <location evidence="1">Cell membrane</location>
        <topology evidence="1">Multi-pass membrane protein</topology>
    </subcellularLocation>
    <subcellularLocation>
        <location evidence="9">Membrane</location>
        <topology evidence="9">Multi-pass membrane protein</topology>
    </subcellularLocation>
</comment>
<evidence type="ECO:0000256" key="3">
    <source>
        <dbReference type="ARBA" id="ARBA00022449"/>
    </source>
</evidence>
<feature type="transmembrane region" description="Helical" evidence="10">
    <location>
        <begin position="659"/>
        <end position="677"/>
    </location>
</feature>
<feature type="transmembrane region" description="Helical" evidence="10">
    <location>
        <begin position="81"/>
        <end position="101"/>
    </location>
</feature>
<sequence>MNRTLLLMIAIFAPLTTGLITLFYPRKLITPRVLTALAGTVVSFLILLSFDVQPTDAPTGPIASIDWMPILNLNFAFLTDGLGLFFALLVSGIGALIVLYARGYFGRNEDDLYRFYPTLGFFTTAMIGVVLADYMLLTLLFWELTSISSFLLIGWDRYDKHAVKLGMQAFVTTGMGGMGLFGGILLFGSTTDVWTWTNFIHWLPENTQLLTDINNPVFWSFILLFFGAATKSAQFPWQYWLPGAMAAPTPVSAFLHSATMVKAGVFLIGRLLPVFGGLLVVTNGEAVFRAGLDIWPWLITIIGGFTMVLGALLSINQHDLKRIFAYTTVSQLGLLVCMYGLGSFSYTYDGQLFQNLDYDITQIANHAFYKAPLFIIAGALGHVLSRDITDLNGAIKKHPAMCITLILAAYGLAAGPGTISFQAKELFLYAIYHLKYTPVGNWWMLLMGAAIITATCNVAIFLRLTTTLIGLPGGYTADPNKHETDHHHHEHEHTVMGKIWASMIWVPAAVLVSFQYVGGFSPSTWMHFFGPLESYNNYFAVEYHGIPTFWYAIASGISHGSVPLMCSGIAILCGIILGFSPIFRGVVTDICDKIYPSIYWLAVTGGGRAFRTIQTGNMRHYTLLVLSFFLIMFYLITYNDTNMINSALEQFAFITEFKPGLFLGIIICATSLALPLVSHRIIRILLLGSCGFTVVAMYLVYQAPDLALTQLTFEIISVVLFVLVIRLLPRDVPKSRPSPLWRIPVAALAGIAFGWMTLVAVGEDPLTKIGAYFPMNTYAAGLEDVYNLGRGGGGMNIVNVILVDFRGFDTLGEITVLSLAALGVWSLLPSRRSRKSA</sequence>
<dbReference type="AlphaFoldDB" id="A0A517YU74"/>
<keyword evidence="4" id="KW-1003">Cell membrane</keyword>
<feature type="transmembrane region" description="Helical" evidence="10">
    <location>
        <begin position="621"/>
        <end position="639"/>
    </location>
</feature>
<evidence type="ECO:0000259" key="11">
    <source>
        <dbReference type="Pfam" id="PF00361"/>
    </source>
</evidence>
<feature type="transmembrane region" description="Helical" evidence="10">
    <location>
        <begin position="6"/>
        <end position="24"/>
    </location>
</feature>
<feature type="transmembrane region" description="Helical" evidence="10">
    <location>
        <begin position="294"/>
        <end position="316"/>
    </location>
</feature>
<reference evidence="15 16" key="1">
    <citation type="submission" date="2019-02" db="EMBL/GenBank/DDBJ databases">
        <title>Deep-cultivation of Planctomycetes and their phenomic and genomic characterization uncovers novel biology.</title>
        <authorList>
            <person name="Wiegand S."/>
            <person name="Jogler M."/>
            <person name="Boedeker C."/>
            <person name="Pinto D."/>
            <person name="Vollmers J."/>
            <person name="Rivas-Marin E."/>
            <person name="Kohn T."/>
            <person name="Peeters S.H."/>
            <person name="Heuer A."/>
            <person name="Rast P."/>
            <person name="Oberbeckmann S."/>
            <person name="Bunk B."/>
            <person name="Jeske O."/>
            <person name="Meyerdierks A."/>
            <person name="Storesund J.E."/>
            <person name="Kallscheuer N."/>
            <person name="Luecker S."/>
            <person name="Lage O.M."/>
            <person name="Pohl T."/>
            <person name="Merkel B.J."/>
            <person name="Hornburger P."/>
            <person name="Mueller R.-W."/>
            <person name="Bruemmer F."/>
            <person name="Labrenz M."/>
            <person name="Spormann A.M."/>
            <person name="Op den Camp H."/>
            <person name="Overmann J."/>
            <person name="Amann R."/>
            <person name="Jetten M.S.M."/>
            <person name="Mascher T."/>
            <person name="Medema M.H."/>
            <person name="Devos D.P."/>
            <person name="Kaster A.-K."/>
            <person name="Ovreas L."/>
            <person name="Rohde M."/>
            <person name="Galperin M.Y."/>
            <person name="Jogler C."/>
        </authorList>
    </citation>
    <scope>NUCLEOTIDE SEQUENCE [LARGE SCALE GENOMIC DNA]</scope>
    <source>
        <strain evidence="15 16">KS4</strain>
    </source>
</reference>
<dbReference type="GO" id="GO:0015297">
    <property type="term" value="F:antiporter activity"/>
    <property type="evidence" value="ECO:0007669"/>
    <property type="project" value="UniProtKB-KW"/>
</dbReference>
<evidence type="ECO:0000259" key="14">
    <source>
        <dbReference type="Pfam" id="PF20501"/>
    </source>
</evidence>
<dbReference type="Pfam" id="PF13244">
    <property type="entry name" value="MbhD"/>
    <property type="match status" value="1"/>
</dbReference>